<protein>
    <recommendedName>
        <fullName evidence="4">DNA-3-methyladenine glycosylase 2 family protein</fullName>
    </recommendedName>
</protein>
<proteinExistence type="predicted"/>
<dbReference type="EMBL" id="JAZEWV010000012">
    <property type="protein sequence ID" value="MEE4543685.1"/>
    <property type="molecule type" value="Genomic_DNA"/>
</dbReference>
<comment type="caution">
    <text evidence="2">The sequence shown here is derived from an EMBL/GenBank/DDBJ whole genome shotgun (WGS) entry which is preliminary data.</text>
</comment>
<accession>A0ABU7PCZ1</accession>
<keyword evidence="3" id="KW-1185">Reference proteome</keyword>
<dbReference type="SUPFAM" id="SSF48150">
    <property type="entry name" value="DNA-glycosylase"/>
    <property type="match status" value="1"/>
</dbReference>
<sequence length="254" mass="26611">MSTTTLLTDHPAWIVRPDGTSCRLAVDGEDAVLLTWDGGRLHSLRVGGDDRQAVAPVETGAGSLPPAAPSALTAALAQLGSVQRVPSPTLWEAITSGLLRRIVRDRRARALYQLWITAYGPAWSTPAGLMHTVPGPRTVLDLTDDAFTRVAATLQTRKALPAAAAAYLKHADTWGRLPGDHLMHALRDVPGLGPWTAARAAADFTGDHSLYPYSDPLVRTWAAKAAPSVQLPSSAGGSRPPGAGGPPSASSFTP</sequence>
<evidence type="ECO:0000313" key="3">
    <source>
        <dbReference type="Proteomes" id="UP001344658"/>
    </source>
</evidence>
<evidence type="ECO:0008006" key="4">
    <source>
        <dbReference type="Google" id="ProtNLM"/>
    </source>
</evidence>
<evidence type="ECO:0000313" key="2">
    <source>
        <dbReference type="EMBL" id="MEE4543685.1"/>
    </source>
</evidence>
<dbReference type="Gene3D" id="1.10.340.30">
    <property type="entry name" value="Hypothetical protein, domain 2"/>
    <property type="match status" value="1"/>
</dbReference>
<gene>
    <name evidence="2" type="ORF">V2S66_17115</name>
</gene>
<dbReference type="InterPro" id="IPR011257">
    <property type="entry name" value="DNA_glycosylase"/>
</dbReference>
<feature type="compositionally biased region" description="Low complexity" evidence="1">
    <location>
        <begin position="232"/>
        <end position="254"/>
    </location>
</feature>
<organism evidence="2 3">
    <name type="scientific">Actinacidiphila polyblastidii</name>
    <dbReference type="NCBI Taxonomy" id="3110430"/>
    <lineage>
        <taxon>Bacteria</taxon>
        <taxon>Bacillati</taxon>
        <taxon>Actinomycetota</taxon>
        <taxon>Actinomycetes</taxon>
        <taxon>Kitasatosporales</taxon>
        <taxon>Streptomycetaceae</taxon>
        <taxon>Actinacidiphila</taxon>
    </lineage>
</organism>
<reference evidence="2 3" key="1">
    <citation type="submission" date="2023-12" db="EMBL/GenBank/DDBJ databases">
        <title>Streptomyces sp. V4-01.</title>
        <authorList>
            <person name="Somphong A."/>
            <person name="Phongsopitanun W."/>
        </authorList>
    </citation>
    <scope>NUCLEOTIDE SEQUENCE [LARGE SCALE GENOMIC DNA]</scope>
    <source>
        <strain evidence="2 3">V4-01</strain>
    </source>
</reference>
<dbReference type="Proteomes" id="UP001344658">
    <property type="component" value="Unassembled WGS sequence"/>
</dbReference>
<dbReference type="RefSeq" id="WP_330796342.1">
    <property type="nucleotide sequence ID" value="NZ_JAZEWV010000012.1"/>
</dbReference>
<name>A0ABU7PCZ1_9ACTN</name>
<feature type="region of interest" description="Disordered" evidence="1">
    <location>
        <begin position="228"/>
        <end position="254"/>
    </location>
</feature>
<evidence type="ECO:0000256" key="1">
    <source>
        <dbReference type="SAM" id="MobiDB-lite"/>
    </source>
</evidence>